<evidence type="ECO:0000313" key="3">
    <source>
        <dbReference type="EMBL" id="SNY61993.1"/>
    </source>
</evidence>
<reference evidence="3 4" key="1">
    <citation type="submission" date="2017-09" db="EMBL/GenBank/DDBJ databases">
        <authorList>
            <person name="Ehlers B."/>
            <person name="Leendertz F.H."/>
        </authorList>
    </citation>
    <scope>NUCLEOTIDE SEQUENCE [LARGE SCALE GENOMIC DNA]</scope>
    <source>
        <strain evidence="3 4">CGMCC 4.6857</strain>
    </source>
</reference>
<accession>A0A285JPI8</accession>
<keyword evidence="1" id="KW-1133">Transmembrane helix</keyword>
<protein>
    <recommendedName>
        <fullName evidence="2">Cyanobacterial TRADD-N associated 2 transmembrane domain-containing protein</fullName>
    </recommendedName>
</protein>
<keyword evidence="4" id="KW-1185">Reference proteome</keyword>
<dbReference type="EMBL" id="OBDY01000023">
    <property type="protein sequence ID" value="SNY61993.1"/>
    <property type="molecule type" value="Genomic_DNA"/>
</dbReference>
<keyword evidence="1" id="KW-0472">Membrane</keyword>
<feature type="transmembrane region" description="Helical" evidence="1">
    <location>
        <begin position="55"/>
        <end position="76"/>
    </location>
</feature>
<dbReference type="Pfam" id="PF20712">
    <property type="entry name" value="CyanoTRADDas_TM"/>
    <property type="match status" value="1"/>
</dbReference>
<proteinExistence type="predicted"/>
<organism evidence="3 4">
    <name type="scientific">Paractinoplanes atraurantiacus</name>
    <dbReference type="NCBI Taxonomy" id="1036182"/>
    <lineage>
        <taxon>Bacteria</taxon>
        <taxon>Bacillati</taxon>
        <taxon>Actinomycetota</taxon>
        <taxon>Actinomycetes</taxon>
        <taxon>Micromonosporales</taxon>
        <taxon>Micromonosporaceae</taxon>
        <taxon>Paractinoplanes</taxon>
    </lineage>
</organism>
<dbReference type="Proteomes" id="UP000219612">
    <property type="component" value="Unassembled WGS sequence"/>
</dbReference>
<feature type="domain" description="Cyanobacterial TRADD-N associated 2 transmembrane" evidence="2">
    <location>
        <begin position="16"/>
        <end position="86"/>
    </location>
</feature>
<sequence length="173" mass="18638">MITFNFRLMDRFVAVAITQSRTSYLACLGAATAGLLVLLVGATTALSVDGLAGQITAGVLTAVGAGLSSFLSVVFLRPFQMTSKQMSYYYGQPLVHCYLLHAEWLAERFDEESQPAARGQFRHELIRAALDAARNAQDHLLDLQLGVEKTGASVIPAVDARRNGKIPASIIPD</sequence>
<evidence type="ECO:0000313" key="4">
    <source>
        <dbReference type="Proteomes" id="UP000219612"/>
    </source>
</evidence>
<dbReference type="InterPro" id="IPR048567">
    <property type="entry name" value="CyanoTRADDas_TM"/>
</dbReference>
<evidence type="ECO:0000259" key="2">
    <source>
        <dbReference type="Pfam" id="PF20712"/>
    </source>
</evidence>
<evidence type="ECO:0000256" key="1">
    <source>
        <dbReference type="SAM" id="Phobius"/>
    </source>
</evidence>
<dbReference type="AlphaFoldDB" id="A0A285JPI8"/>
<name>A0A285JPI8_9ACTN</name>
<keyword evidence="1" id="KW-0812">Transmembrane</keyword>
<gene>
    <name evidence="3" type="ORF">SAMN05421748_12359</name>
</gene>